<feature type="transmembrane region" description="Helical" evidence="10">
    <location>
        <begin position="35"/>
        <end position="55"/>
    </location>
</feature>
<dbReference type="InterPro" id="IPR003918">
    <property type="entry name" value="NADH_UbQ_OxRdtase"/>
</dbReference>
<feature type="transmembrane region" description="Helical" evidence="10">
    <location>
        <begin position="274"/>
        <end position="296"/>
    </location>
</feature>
<accession>A0ABW9YKW5</accession>
<evidence type="ECO:0000313" key="13">
    <source>
        <dbReference type="Proteomes" id="UP000738517"/>
    </source>
</evidence>
<evidence type="ECO:0000313" key="12">
    <source>
        <dbReference type="EMBL" id="NBI54161.1"/>
    </source>
</evidence>
<evidence type="ECO:0000256" key="8">
    <source>
        <dbReference type="ARBA" id="ARBA00032798"/>
    </source>
</evidence>
<dbReference type="PANTHER" id="PTHR43507">
    <property type="entry name" value="NADH-UBIQUINONE OXIDOREDUCTASE CHAIN 4"/>
    <property type="match status" value="1"/>
</dbReference>
<keyword evidence="6 10" id="KW-0472">Membrane</keyword>
<evidence type="ECO:0000256" key="4">
    <source>
        <dbReference type="ARBA" id="ARBA00022692"/>
    </source>
</evidence>
<evidence type="ECO:0000256" key="7">
    <source>
        <dbReference type="ARBA" id="ARBA00031584"/>
    </source>
</evidence>
<dbReference type="PANTHER" id="PTHR43507:SF1">
    <property type="entry name" value="NADH-UBIQUINONE OXIDOREDUCTASE CHAIN 4"/>
    <property type="match status" value="1"/>
</dbReference>
<reference evidence="12 13" key="1">
    <citation type="journal article" date="2017" name="Int. J. Syst. Evol. Microbiol.">
        <title>Photobacterium alginatilyticum sp. nov., a marine bacterium isolated from bottom seawater.</title>
        <authorList>
            <person name="Wang X."/>
            <person name="Wang Y."/>
            <person name="Yang X."/>
            <person name="Sun H."/>
            <person name="Li B."/>
            <person name="Zhang X.H."/>
        </authorList>
    </citation>
    <scope>NUCLEOTIDE SEQUENCE [LARGE SCALE GENOMIC DNA]</scope>
    <source>
        <strain evidence="12 13">P03D4</strain>
    </source>
</reference>
<feature type="domain" description="NADH:quinone oxidoreductase/Mrp antiporter transmembrane" evidence="11">
    <location>
        <begin position="132"/>
        <end position="420"/>
    </location>
</feature>
<protein>
    <recommendedName>
        <fullName evidence="3">NADH-quinone oxidoreductase subunit M</fullName>
    </recommendedName>
    <alternativeName>
        <fullName evidence="7">NADH dehydrogenase I subunit M</fullName>
    </alternativeName>
    <alternativeName>
        <fullName evidence="8">NDH-1 subunit M</fullName>
    </alternativeName>
</protein>
<dbReference type="PRINTS" id="PR01437">
    <property type="entry name" value="NUOXDRDTASE4"/>
</dbReference>
<evidence type="ECO:0000256" key="10">
    <source>
        <dbReference type="SAM" id="Phobius"/>
    </source>
</evidence>
<evidence type="ECO:0000256" key="9">
    <source>
        <dbReference type="RuleBase" id="RU000320"/>
    </source>
</evidence>
<feature type="transmembrane region" description="Helical" evidence="10">
    <location>
        <begin position="84"/>
        <end position="105"/>
    </location>
</feature>
<keyword evidence="4 9" id="KW-0812">Transmembrane</keyword>
<evidence type="ECO:0000256" key="5">
    <source>
        <dbReference type="ARBA" id="ARBA00022989"/>
    </source>
</evidence>
<keyword evidence="13" id="KW-1185">Reference proteome</keyword>
<feature type="transmembrane region" description="Helical" evidence="10">
    <location>
        <begin position="210"/>
        <end position="233"/>
    </location>
</feature>
<dbReference type="Proteomes" id="UP000738517">
    <property type="component" value="Unassembled WGS sequence"/>
</dbReference>
<feature type="transmembrane region" description="Helical" evidence="10">
    <location>
        <begin position="168"/>
        <end position="190"/>
    </location>
</feature>
<feature type="transmembrane region" description="Helical" evidence="10">
    <location>
        <begin position="407"/>
        <end position="427"/>
    </location>
</feature>
<keyword evidence="12" id="KW-0560">Oxidoreductase</keyword>
<dbReference type="EMBL" id="RSEJ01000018">
    <property type="protein sequence ID" value="NBI54161.1"/>
    <property type="molecule type" value="Genomic_DNA"/>
</dbReference>
<dbReference type="GO" id="GO:0016491">
    <property type="term" value="F:oxidoreductase activity"/>
    <property type="evidence" value="ECO:0007669"/>
    <property type="project" value="UniProtKB-KW"/>
</dbReference>
<evidence type="ECO:0000256" key="1">
    <source>
        <dbReference type="ARBA" id="ARBA00004127"/>
    </source>
</evidence>
<keyword evidence="5 10" id="KW-1133">Transmembrane helix</keyword>
<proteinExistence type="inferred from homology"/>
<evidence type="ECO:0000256" key="6">
    <source>
        <dbReference type="ARBA" id="ARBA00023136"/>
    </source>
</evidence>
<feature type="transmembrane region" description="Helical" evidence="10">
    <location>
        <begin position="365"/>
        <end position="387"/>
    </location>
</feature>
<feature type="transmembrane region" description="Helical" evidence="10">
    <location>
        <begin position="334"/>
        <end position="353"/>
    </location>
</feature>
<evidence type="ECO:0000259" key="11">
    <source>
        <dbReference type="Pfam" id="PF00361"/>
    </source>
</evidence>
<comment type="caution">
    <text evidence="12">The sequence shown here is derived from an EMBL/GenBank/DDBJ whole genome shotgun (WGS) entry which is preliminary data.</text>
</comment>
<organism evidence="12 13">
    <name type="scientific">Photobacterium alginatilyticum</name>
    <dbReference type="NCBI Taxonomy" id="1775171"/>
    <lineage>
        <taxon>Bacteria</taxon>
        <taxon>Pseudomonadati</taxon>
        <taxon>Pseudomonadota</taxon>
        <taxon>Gammaproteobacteria</taxon>
        <taxon>Vibrionales</taxon>
        <taxon>Vibrionaceae</taxon>
        <taxon>Photobacterium</taxon>
    </lineage>
</organism>
<dbReference type="NCBIfam" id="NF004501">
    <property type="entry name" value="PRK05846.1-5"/>
    <property type="match status" value="1"/>
</dbReference>
<dbReference type="NCBIfam" id="TIGR01972">
    <property type="entry name" value="NDH_I_M"/>
    <property type="match status" value="1"/>
</dbReference>
<evidence type="ECO:0000256" key="2">
    <source>
        <dbReference type="ARBA" id="ARBA00009025"/>
    </source>
</evidence>
<dbReference type="InterPro" id="IPR001750">
    <property type="entry name" value="ND/Mrp_TM"/>
</dbReference>
<dbReference type="Pfam" id="PF00361">
    <property type="entry name" value="Proton_antipo_M"/>
    <property type="match status" value="1"/>
</dbReference>
<feature type="transmembrane region" description="Helical" evidence="10">
    <location>
        <begin position="6"/>
        <end position="28"/>
    </location>
</feature>
<feature type="transmembrane region" description="Helical" evidence="10">
    <location>
        <begin position="448"/>
        <end position="468"/>
    </location>
</feature>
<evidence type="ECO:0000256" key="3">
    <source>
        <dbReference type="ARBA" id="ARBA00019906"/>
    </source>
</evidence>
<feature type="transmembrane region" description="Helical" evidence="10">
    <location>
        <begin position="245"/>
        <end position="268"/>
    </location>
</feature>
<comment type="subcellular location">
    <subcellularLocation>
        <location evidence="1">Endomembrane system</location>
        <topology evidence="1">Multi-pass membrane protein</topology>
    </subcellularLocation>
    <subcellularLocation>
        <location evidence="9">Membrane</location>
        <topology evidence="9">Multi-pass membrane protein</topology>
    </subcellularLocation>
</comment>
<dbReference type="InterPro" id="IPR010227">
    <property type="entry name" value="NADH_Q_OxRdtase_chainM/4"/>
</dbReference>
<name>A0ABW9YKW5_9GAMM</name>
<sequence length="512" mass="56211">MNLPLLSLLIALPLAGAMLLVTLPGTIIGPILTRWLALVFATGELLLAVLLLWSFDSSSHQMQFLESHTWISALNIHYTLGVDGFSILFIFLTALVGWVCVVASWRAIQHRVRQFMASLLVMQALMLGVFCALDLFLFYIFWEAMLIPMYLIIGVWGGDNRLYATLKFFLYTLAGSIFFLIGVIVLYLAGGNSFDIQYLAQQNYSLELQRWIFVAFFFGFAVKVPMFPFHTWLPDAHVEAPTAGSIILAGVLLKMGAYGFIRFSLPILPDASQFFAPVIATLSVIAIIYGGFLALAQDDLKKLVAYSSISHMGFVTLGLFTFNSQGIKGAILQMFNHGIVTSALFLMVGLIYERTHSRSIADYGGLMKVLPVYTVFFAIFVLASMALPGTNSFIGELFVLAGAFSSMPVFGGLAIIGAALSAIYLLSMYKRVALGPLNNPKLKTFNDINLREFSAIAALLIFVFWIGLHPLPFLALMDASVNELLRQIAPQTHAALTQSVLAAPSLTDFRGG</sequence>
<dbReference type="NCBIfam" id="NF004499">
    <property type="entry name" value="PRK05846.1-3"/>
    <property type="match status" value="1"/>
</dbReference>
<comment type="similarity">
    <text evidence="2">Belongs to the complex I subunit 4 family.</text>
</comment>
<gene>
    <name evidence="12" type="ORF">EIZ48_16560</name>
</gene>
<feature type="transmembrane region" description="Helical" evidence="10">
    <location>
        <begin position="112"/>
        <end position="130"/>
    </location>
</feature>